<dbReference type="InterPro" id="IPR008928">
    <property type="entry name" value="6-hairpin_glycosidase_sf"/>
</dbReference>
<keyword evidence="3" id="KW-1185">Reference proteome</keyword>
<sequence>MISLRTFSFTGFMPGRALEPHSDAAGAAAAPGGSWARRTADSVMKSHPLLMERWHYEFGLMLKAIAAVWRASGDPRYFDFIRRNMEHFVDEQGRIQTYRVGEYNLDQVNSGKILLLLDQATGDPRYRKAAAQLREQLAGHPRTAAGGFWHKKIYPHQMWLDGIYMEAPFYAEYAKVFAEPAGFDDVANQIILVAEHTRDPRTGLFYHGWDESKTQAWADPETGCSPHFWGRAVGWYAMALVDALDYFPADHPARPRLLQILQGLAEAVAKVQDPESGLWYQVLDQGPRAGNYLEASGSAMFVYALAKGVRQGYLDEGYRSVAGRGFQGMIDRLVAVDPAGGVHLNQICQVAGLGRYEPTQPYRDGSYAYYVGEPKVADDFKGVGPFILACVEMERGR</sequence>
<reference evidence="2 3" key="1">
    <citation type="submission" date="2019-03" db="EMBL/GenBank/DDBJ databases">
        <title>Genomic Encyclopedia of Type Strains, Phase IV (KMG-IV): sequencing the most valuable type-strain genomes for metagenomic binning, comparative biology and taxonomic classification.</title>
        <authorList>
            <person name="Goeker M."/>
        </authorList>
    </citation>
    <scope>NUCLEOTIDE SEQUENCE [LARGE SCALE GENOMIC DNA]</scope>
    <source>
        <strain evidence="2 3">LX-B</strain>
    </source>
</reference>
<organism evidence="2 3">
    <name type="scientific">Hydrogenispora ethanolica</name>
    <dbReference type="NCBI Taxonomy" id="1082276"/>
    <lineage>
        <taxon>Bacteria</taxon>
        <taxon>Bacillati</taxon>
        <taxon>Bacillota</taxon>
        <taxon>Hydrogenispora</taxon>
    </lineage>
</organism>
<evidence type="ECO:0000313" key="3">
    <source>
        <dbReference type="Proteomes" id="UP000295008"/>
    </source>
</evidence>
<evidence type="ECO:0000313" key="2">
    <source>
        <dbReference type="EMBL" id="TCL65328.1"/>
    </source>
</evidence>
<dbReference type="InterPro" id="IPR052043">
    <property type="entry name" value="PolySaccharide_Degr_Enz"/>
</dbReference>
<dbReference type="Gene3D" id="1.50.10.10">
    <property type="match status" value="1"/>
</dbReference>
<dbReference type="PANTHER" id="PTHR33886:SF8">
    <property type="entry name" value="UNSATURATED RHAMNOGALACTURONAN HYDROLASE (EUROFUNG)"/>
    <property type="match status" value="1"/>
</dbReference>
<dbReference type="Proteomes" id="UP000295008">
    <property type="component" value="Unassembled WGS sequence"/>
</dbReference>
<proteinExistence type="predicted"/>
<name>A0A4R1RGZ2_HYDET</name>
<dbReference type="PANTHER" id="PTHR33886">
    <property type="entry name" value="UNSATURATED RHAMNOGALACTURONAN HYDROLASE (EUROFUNG)"/>
    <property type="match status" value="1"/>
</dbReference>
<keyword evidence="1 2" id="KW-0378">Hydrolase</keyword>
<dbReference type="GO" id="GO:0005975">
    <property type="term" value="P:carbohydrate metabolic process"/>
    <property type="evidence" value="ECO:0007669"/>
    <property type="project" value="InterPro"/>
</dbReference>
<dbReference type="RefSeq" id="WP_279388762.1">
    <property type="nucleotide sequence ID" value="NZ_SLUN01000017.1"/>
</dbReference>
<dbReference type="SUPFAM" id="SSF48208">
    <property type="entry name" value="Six-hairpin glycosidases"/>
    <property type="match status" value="1"/>
</dbReference>
<dbReference type="InterPro" id="IPR010905">
    <property type="entry name" value="Glyco_hydro_88"/>
</dbReference>
<dbReference type="EMBL" id="SLUN01000017">
    <property type="protein sequence ID" value="TCL65328.1"/>
    <property type="molecule type" value="Genomic_DNA"/>
</dbReference>
<dbReference type="GO" id="GO:0016787">
    <property type="term" value="F:hydrolase activity"/>
    <property type="evidence" value="ECO:0007669"/>
    <property type="project" value="UniProtKB-KW"/>
</dbReference>
<evidence type="ECO:0000256" key="1">
    <source>
        <dbReference type="ARBA" id="ARBA00022801"/>
    </source>
</evidence>
<comment type="caution">
    <text evidence="2">The sequence shown here is derived from an EMBL/GenBank/DDBJ whole genome shotgun (WGS) entry which is preliminary data.</text>
</comment>
<accession>A0A4R1RGZ2</accession>
<dbReference type="Pfam" id="PF07470">
    <property type="entry name" value="Glyco_hydro_88"/>
    <property type="match status" value="1"/>
</dbReference>
<gene>
    <name evidence="2" type="ORF">EDC14_101776</name>
</gene>
<dbReference type="InterPro" id="IPR012341">
    <property type="entry name" value="6hp_glycosidase-like_sf"/>
</dbReference>
<dbReference type="AlphaFoldDB" id="A0A4R1RGZ2"/>
<protein>
    <submittedName>
        <fullName evidence="2">Unsaturated rhamnogalacturonyl hydrolase</fullName>
    </submittedName>
</protein>